<evidence type="ECO:0000256" key="1">
    <source>
        <dbReference type="ARBA" id="ARBA00022741"/>
    </source>
</evidence>
<dbReference type="SMART" id="SM00382">
    <property type="entry name" value="AAA"/>
    <property type="match status" value="1"/>
</dbReference>
<dbReference type="Gene3D" id="3.40.50.2300">
    <property type="match status" value="1"/>
</dbReference>
<dbReference type="SUPFAM" id="SSF46689">
    <property type="entry name" value="Homeodomain-like"/>
    <property type="match status" value="1"/>
</dbReference>
<dbReference type="PANTHER" id="PTHR32071:SF21">
    <property type="entry name" value="TRANSCRIPTIONAL REGULATORY PROTEIN FLGR"/>
    <property type="match status" value="1"/>
</dbReference>
<dbReference type="KEGG" id="tmai:FVE67_08710"/>
<reference evidence="8 9" key="1">
    <citation type="submission" date="2019-08" db="EMBL/GenBank/DDBJ databases">
        <title>Complete genome sequence of Thermosulfurimonas marina SU872T, an anaerobic thermophilic chemolithoautotrophic bacterium isolated from a shallow marine hydrothermal vent.</title>
        <authorList>
            <person name="Allioux M."/>
            <person name="Jebbar M."/>
            <person name="Slobodkina G."/>
            <person name="Slobodkin A."/>
            <person name="Moalic Y."/>
            <person name="Frolova A."/>
            <person name="Shao Z."/>
            <person name="Alain K."/>
        </authorList>
    </citation>
    <scope>NUCLEOTIDE SEQUENCE [LARGE SCALE GENOMIC DNA]</scope>
    <source>
        <strain evidence="8 9">SU872</strain>
    </source>
</reference>
<dbReference type="InterPro" id="IPR027417">
    <property type="entry name" value="P-loop_NTPase"/>
</dbReference>
<evidence type="ECO:0000256" key="5">
    <source>
        <dbReference type="ARBA" id="ARBA00023159"/>
    </source>
</evidence>
<dbReference type="Pfam" id="PF00158">
    <property type="entry name" value="Sigma54_activat"/>
    <property type="match status" value="1"/>
</dbReference>
<dbReference type="FunFam" id="1.10.8.60:FF:000014">
    <property type="entry name" value="DNA-binding transcriptional regulator NtrC"/>
    <property type="match status" value="1"/>
</dbReference>
<dbReference type="InterPro" id="IPR058031">
    <property type="entry name" value="AAA_lid_NorR"/>
</dbReference>
<dbReference type="InterPro" id="IPR011006">
    <property type="entry name" value="CheY-like_superfamily"/>
</dbReference>
<dbReference type="InterPro" id="IPR009057">
    <property type="entry name" value="Homeodomain-like_sf"/>
</dbReference>
<dbReference type="InterPro" id="IPR003593">
    <property type="entry name" value="AAA+_ATPase"/>
</dbReference>
<dbReference type="PROSITE" id="PS00676">
    <property type="entry name" value="SIGMA54_INTERACT_2"/>
    <property type="match status" value="1"/>
</dbReference>
<keyword evidence="4" id="KW-0238">DNA-binding</keyword>
<dbReference type="Pfam" id="PF25601">
    <property type="entry name" value="AAA_lid_14"/>
    <property type="match status" value="1"/>
</dbReference>
<keyword evidence="2" id="KW-0067">ATP-binding</keyword>
<dbReference type="InterPro" id="IPR002197">
    <property type="entry name" value="HTH_Fis"/>
</dbReference>
<dbReference type="InterPro" id="IPR025943">
    <property type="entry name" value="Sigma_54_int_dom_ATP-bd_2"/>
</dbReference>
<evidence type="ECO:0000256" key="2">
    <source>
        <dbReference type="ARBA" id="ARBA00022840"/>
    </source>
</evidence>
<dbReference type="EMBL" id="CP042909">
    <property type="protein sequence ID" value="QJA06864.1"/>
    <property type="molecule type" value="Genomic_DNA"/>
</dbReference>
<keyword evidence="6" id="KW-0804">Transcription</keyword>
<dbReference type="Proteomes" id="UP000501253">
    <property type="component" value="Chromosome"/>
</dbReference>
<evidence type="ECO:0000313" key="9">
    <source>
        <dbReference type="Proteomes" id="UP000501253"/>
    </source>
</evidence>
<evidence type="ECO:0000259" key="7">
    <source>
        <dbReference type="PROSITE" id="PS50045"/>
    </source>
</evidence>
<keyword evidence="1" id="KW-0547">Nucleotide-binding</keyword>
<evidence type="ECO:0000256" key="3">
    <source>
        <dbReference type="ARBA" id="ARBA00023015"/>
    </source>
</evidence>
<dbReference type="GO" id="GO:0043565">
    <property type="term" value="F:sequence-specific DNA binding"/>
    <property type="evidence" value="ECO:0007669"/>
    <property type="project" value="InterPro"/>
</dbReference>
<dbReference type="PRINTS" id="PR01590">
    <property type="entry name" value="HTHFIS"/>
</dbReference>
<dbReference type="SUPFAM" id="SSF52540">
    <property type="entry name" value="P-loop containing nucleoside triphosphate hydrolases"/>
    <property type="match status" value="1"/>
</dbReference>
<dbReference type="RefSeq" id="WP_168720213.1">
    <property type="nucleotide sequence ID" value="NZ_CP042909.1"/>
</dbReference>
<dbReference type="SUPFAM" id="SSF52172">
    <property type="entry name" value="CheY-like"/>
    <property type="match status" value="1"/>
</dbReference>
<sequence length="433" mass="48444">MAIVFWTPSGRLRELAEDLAREHSVRLLSDLLADLPREDSPEILVAEVSGEGPSFRQILDVVRHHHPGLPVLLLAERAGVEEAVEAIRAGAYDFRLLSTDRDLLRKLILAALEERRLLSGEEGFLTRDPALRALLERLRPVAASPAPVLIVGESGTGKEVLARWLHQVSPRARGPFVAINCAALPEALLESELFGYEKGAFSGALTRKKGKFELADGGTILLDEITEMPLPLQAKLLRVLQEGEVDRLGGAYPVKVDVRVIATTNREIEEEVRAGRFREDLYFRLNVIPVRLPPLRERRADIPYLAEHFLREFARRYGKEIRGFSREVLEIFEGYDFPGNVRELKNLVERAVLLARGPEITPEDLLWESPLSPTVPREESPPPIRPLRELEKEAILAALKACGGNRTRAAEILGISVRTLRNKLKAFRAQGLL</sequence>
<evidence type="ECO:0000256" key="6">
    <source>
        <dbReference type="ARBA" id="ARBA00023163"/>
    </source>
</evidence>
<dbReference type="InterPro" id="IPR002078">
    <property type="entry name" value="Sigma_54_int"/>
</dbReference>
<dbReference type="Gene3D" id="1.10.10.60">
    <property type="entry name" value="Homeodomain-like"/>
    <property type="match status" value="1"/>
</dbReference>
<dbReference type="Gene3D" id="3.40.50.300">
    <property type="entry name" value="P-loop containing nucleotide triphosphate hydrolases"/>
    <property type="match status" value="1"/>
</dbReference>
<dbReference type="FunFam" id="3.40.50.300:FF:000006">
    <property type="entry name" value="DNA-binding transcriptional regulator NtrC"/>
    <property type="match status" value="1"/>
</dbReference>
<dbReference type="PROSITE" id="PS00688">
    <property type="entry name" value="SIGMA54_INTERACT_3"/>
    <property type="match status" value="1"/>
</dbReference>
<dbReference type="PROSITE" id="PS50045">
    <property type="entry name" value="SIGMA54_INTERACT_4"/>
    <property type="match status" value="1"/>
</dbReference>
<keyword evidence="9" id="KW-1185">Reference proteome</keyword>
<gene>
    <name evidence="8" type="ORF">FVE67_08710</name>
</gene>
<dbReference type="PROSITE" id="PS00675">
    <property type="entry name" value="SIGMA54_INTERACT_1"/>
    <property type="match status" value="1"/>
</dbReference>
<evidence type="ECO:0000256" key="4">
    <source>
        <dbReference type="ARBA" id="ARBA00023125"/>
    </source>
</evidence>
<dbReference type="InterPro" id="IPR025944">
    <property type="entry name" value="Sigma_54_int_dom_CS"/>
</dbReference>
<dbReference type="AlphaFoldDB" id="A0A6H1WUN2"/>
<accession>A0A6H1WUN2</accession>
<proteinExistence type="predicted"/>
<protein>
    <submittedName>
        <fullName evidence="8">AAA domain-containing protein</fullName>
    </submittedName>
</protein>
<dbReference type="InterPro" id="IPR025662">
    <property type="entry name" value="Sigma_54_int_dom_ATP-bd_1"/>
</dbReference>
<organism evidence="8 9">
    <name type="scientific">Thermosulfurimonas marina</name>
    <dbReference type="NCBI Taxonomy" id="2047767"/>
    <lineage>
        <taxon>Bacteria</taxon>
        <taxon>Pseudomonadati</taxon>
        <taxon>Thermodesulfobacteriota</taxon>
        <taxon>Thermodesulfobacteria</taxon>
        <taxon>Thermodesulfobacteriales</taxon>
        <taxon>Thermodesulfobacteriaceae</taxon>
        <taxon>Thermosulfurimonas</taxon>
    </lineage>
</organism>
<evidence type="ECO:0000313" key="8">
    <source>
        <dbReference type="EMBL" id="QJA06864.1"/>
    </source>
</evidence>
<keyword evidence="3" id="KW-0805">Transcription regulation</keyword>
<dbReference type="CDD" id="cd00009">
    <property type="entry name" value="AAA"/>
    <property type="match status" value="1"/>
</dbReference>
<dbReference type="Gene3D" id="1.10.8.60">
    <property type="match status" value="1"/>
</dbReference>
<feature type="domain" description="Sigma-54 factor interaction" evidence="7">
    <location>
        <begin position="124"/>
        <end position="353"/>
    </location>
</feature>
<keyword evidence="5" id="KW-0010">Activator</keyword>
<dbReference type="PANTHER" id="PTHR32071">
    <property type="entry name" value="TRANSCRIPTIONAL REGULATORY PROTEIN"/>
    <property type="match status" value="1"/>
</dbReference>
<dbReference type="Pfam" id="PF02954">
    <property type="entry name" value="HTH_8"/>
    <property type="match status" value="1"/>
</dbReference>
<name>A0A6H1WUN2_9BACT</name>
<dbReference type="GO" id="GO:0005524">
    <property type="term" value="F:ATP binding"/>
    <property type="evidence" value="ECO:0007669"/>
    <property type="project" value="UniProtKB-KW"/>
</dbReference>
<dbReference type="GO" id="GO:0006355">
    <property type="term" value="P:regulation of DNA-templated transcription"/>
    <property type="evidence" value="ECO:0007669"/>
    <property type="project" value="InterPro"/>
</dbReference>